<dbReference type="RefSeq" id="WP_131498095.1">
    <property type="nucleotide sequence ID" value="NZ_SJKC01000003.1"/>
</dbReference>
<reference evidence="1 2" key="1">
    <citation type="submission" date="2019-02" db="EMBL/GenBank/DDBJ databases">
        <title>Kribbella capetownensis sp. nov. and Kribbella speibonae sp. nov., isolated from soil.</title>
        <authorList>
            <person name="Curtis S.M."/>
            <person name="Norton I."/>
            <person name="Everest G.J."/>
            <person name="Meyers P.R."/>
        </authorList>
    </citation>
    <scope>NUCLEOTIDE SEQUENCE [LARGE SCALE GENOMIC DNA]</scope>
    <source>
        <strain evidence="1 2">YM55</strain>
    </source>
</reference>
<accession>A0A4R0ISW3</accession>
<dbReference type="EMBL" id="SJKC01000003">
    <property type="protein sequence ID" value="TCC36269.1"/>
    <property type="molecule type" value="Genomic_DNA"/>
</dbReference>
<organism evidence="1 2">
    <name type="scientific">Kribbella speibonae</name>
    <dbReference type="NCBI Taxonomy" id="1572660"/>
    <lineage>
        <taxon>Bacteria</taxon>
        <taxon>Bacillati</taxon>
        <taxon>Actinomycetota</taxon>
        <taxon>Actinomycetes</taxon>
        <taxon>Propionibacteriales</taxon>
        <taxon>Kribbellaceae</taxon>
        <taxon>Kribbella</taxon>
    </lineage>
</organism>
<evidence type="ECO:0000313" key="1">
    <source>
        <dbReference type="EMBL" id="TCC36269.1"/>
    </source>
</evidence>
<comment type="caution">
    <text evidence="1">The sequence shown here is derived from an EMBL/GenBank/DDBJ whole genome shotgun (WGS) entry which is preliminary data.</text>
</comment>
<gene>
    <name evidence="1" type="ORF">E0H92_26815</name>
</gene>
<protein>
    <submittedName>
        <fullName evidence="1">Uncharacterized protein</fullName>
    </submittedName>
</protein>
<sequence length="76" mass="8621">MFDLDVFTAADYHSECAAWPAPPTGKEPWLAEVEDLLKTLVVSDSVPWRGIPDAAFHRRCADLTWPRRYRNAPPVP</sequence>
<dbReference type="AlphaFoldDB" id="A0A4R0ISW3"/>
<proteinExistence type="predicted"/>
<name>A0A4R0ISW3_9ACTN</name>
<evidence type="ECO:0000313" key="2">
    <source>
        <dbReference type="Proteomes" id="UP000294225"/>
    </source>
</evidence>
<dbReference type="Proteomes" id="UP000294225">
    <property type="component" value="Unassembled WGS sequence"/>
</dbReference>